<evidence type="ECO:0000313" key="2">
    <source>
        <dbReference type="Proteomes" id="UP000003294"/>
    </source>
</evidence>
<protein>
    <submittedName>
        <fullName evidence="1">Uncharacterized protein</fullName>
    </submittedName>
</protein>
<proteinExistence type="predicted"/>
<organism evidence="1 2">
    <name type="scientific">Neisseria cinerea ATCC 14685</name>
    <dbReference type="NCBI Taxonomy" id="546262"/>
    <lineage>
        <taxon>Bacteria</taxon>
        <taxon>Pseudomonadati</taxon>
        <taxon>Pseudomonadota</taxon>
        <taxon>Betaproteobacteria</taxon>
        <taxon>Neisseriales</taxon>
        <taxon>Neisseriaceae</taxon>
        <taxon>Neisseria</taxon>
    </lineage>
</organism>
<dbReference type="Proteomes" id="UP000003294">
    <property type="component" value="Unassembled WGS sequence"/>
</dbReference>
<sequence>MPAKISPLRQCGSNIRTVALFASPCREEGLSFYQHNKFKGL</sequence>
<gene>
    <name evidence="1" type="ORF">NEICINOT_03379</name>
</gene>
<name>D0W160_NEICI</name>
<dbReference type="STRING" id="546262.NEICINOT_03379"/>
<evidence type="ECO:0000313" key="1">
    <source>
        <dbReference type="EMBL" id="EEZ72448.1"/>
    </source>
</evidence>
<comment type="caution">
    <text evidence="1">The sequence shown here is derived from an EMBL/GenBank/DDBJ whole genome shotgun (WGS) entry which is preliminary data.</text>
</comment>
<dbReference type="AlphaFoldDB" id="D0W160"/>
<accession>D0W160</accession>
<reference evidence="1 2" key="1">
    <citation type="submission" date="2009-10" db="EMBL/GenBank/DDBJ databases">
        <authorList>
            <person name="Weinstock G."/>
            <person name="Sodergren E."/>
            <person name="Clifton S."/>
            <person name="Fulton L."/>
            <person name="Fulton B."/>
            <person name="Courtney L."/>
            <person name="Fronick C."/>
            <person name="Harrison M."/>
            <person name="Strong C."/>
            <person name="Farmer C."/>
            <person name="Delahaunty K."/>
            <person name="Markovic C."/>
            <person name="Hall O."/>
            <person name="Minx P."/>
            <person name="Tomlinson C."/>
            <person name="Mitreva M."/>
            <person name="Nelson J."/>
            <person name="Hou S."/>
            <person name="Wollam A."/>
            <person name="Pepin K.H."/>
            <person name="Johnson M."/>
            <person name="Bhonagiri V."/>
            <person name="Nash W.E."/>
            <person name="Warren W."/>
            <person name="Chinwalla A."/>
            <person name="Mardis E.R."/>
            <person name="Wilson R.K."/>
        </authorList>
    </citation>
    <scope>NUCLEOTIDE SEQUENCE [LARGE SCALE GENOMIC DNA]</scope>
    <source>
        <strain evidence="1 2">ATCC 14685</strain>
    </source>
</reference>
<dbReference type="EMBL" id="ACDY02000002">
    <property type="protein sequence ID" value="EEZ72448.1"/>
    <property type="molecule type" value="Genomic_DNA"/>
</dbReference>